<feature type="compositionally biased region" description="Basic residues" evidence="1">
    <location>
        <begin position="315"/>
        <end position="326"/>
    </location>
</feature>
<dbReference type="KEGG" id="cvr:CHLNCDRAFT_136833"/>
<name>E1ZL56_CHLVA</name>
<evidence type="ECO:0000313" key="3">
    <source>
        <dbReference type="EMBL" id="EFN53501.1"/>
    </source>
</evidence>
<dbReference type="Proteomes" id="UP000008141">
    <property type="component" value="Unassembled WGS sequence"/>
</dbReference>
<sequence>MPSARVERIPAAALWRALAVALAAAVLGGRPLAAAQPDCTGSQISCSGSPCSDIEPCASFLVCAPAHPTVPGTYCRTNPCQEGAAWNPCTANSTRCRLTSTYTPQCLADDVVTCSAEQPCPAGLACVGDICGDDPCIGVTCPSNKPNCTAAADGTYECKPACTDDSVCIPLGEFCGGGRCRKHPCKDVVCPTNHKCIVGNPATYTAKCVQVVASDTCIPACGTGKVCKKVGLNWQCVVDTCVPACGAGFRCEKPDISWTCIQFECSPACGTGYSCQKLDGSWQCIPNCLPPCAAGNTCLKQTDGRWKCSPARVRPPPRVRVRRPSRKPAQSQPARKAMELAPEEGGAGGHEGGEAARQQQEEQGQQRRRLHASRTDRHRPWF</sequence>
<evidence type="ECO:0000256" key="1">
    <source>
        <dbReference type="SAM" id="MobiDB-lite"/>
    </source>
</evidence>
<dbReference type="OrthoDB" id="4405280at2759"/>
<dbReference type="AlphaFoldDB" id="E1ZL56"/>
<feature type="chain" id="PRO_5003155857" evidence="2">
    <location>
        <begin position="36"/>
        <end position="382"/>
    </location>
</feature>
<gene>
    <name evidence="3" type="ORF">CHLNCDRAFT_136833</name>
</gene>
<feature type="compositionally biased region" description="Basic and acidic residues" evidence="1">
    <location>
        <begin position="373"/>
        <end position="382"/>
    </location>
</feature>
<keyword evidence="4" id="KW-1185">Reference proteome</keyword>
<dbReference type="InParanoid" id="E1ZL56"/>
<feature type="region of interest" description="Disordered" evidence="1">
    <location>
        <begin position="309"/>
        <end position="382"/>
    </location>
</feature>
<keyword evidence="2" id="KW-0732">Signal</keyword>
<dbReference type="EMBL" id="GL433851">
    <property type="protein sequence ID" value="EFN53501.1"/>
    <property type="molecule type" value="Genomic_DNA"/>
</dbReference>
<evidence type="ECO:0000313" key="4">
    <source>
        <dbReference type="Proteomes" id="UP000008141"/>
    </source>
</evidence>
<dbReference type="RefSeq" id="XP_005845603.1">
    <property type="nucleotide sequence ID" value="XM_005845541.1"/>
</dbReference>
<organism evidence="4">
    <name type="scientific">Chlorella variabilis</name>
    <name type="common">Green alga</name>
    <dbReference type="NCBI Taxonomy" id="554065"/>
    <lineage>
        <taxon>Eukaryota</taxon>
        <taxon>Viridiplantae</taxon>
        <taxon>Chlorophyta</taxon>
        <taxon>core chlorophytes</taxon>
        <taxon>Trebouxiophyceae</taxon>
        <taxon>Chlorellales</taxon>
        <taxon>Chlorellaceae</taxon>
        <taxon>Chlorella clade</taxon>
        <taxon>Chlorella</taxon>
    </lineage>
</organism>
<accession>E1ZL56</accession>
<protein>
    <submittedName>
        <fullName evidence="3">Uncharacterized protein</fullName>
    </submittedName>
</protein>
<reference evidence="3 4" key="1">
    <citation type="journal article" date="2010" name="Plant Cell">
        <title>The Chlorella variabilis NC64A genome reveals adaptation to photosymbiosis, coevolution with viruses, and cryptic sex.</title>
        <authorList>
            <person name="Blanc G."/>
            <person name="Duncan G."/>
            <person name="Agarkova I."/>
            <person name="Borodovsky M."/>
            <person name="Gurnon J."/>
            <person name="Kuo A."/>
            <person name="Lindquist E."/>
            <person name="Lucas S."/>
            <person name="Pangilinan J."/>
            <person name="Polle J."/>
            <person name="Salamov A."/>
            <person name="Terry A."/>
            <person name="Yamada T."/>
            <person name="Dunigan D.D."/>
            <person name="Grigoriev I.V."/>
            <person name="Claverie J.M."/>
            <person name="Van Etten J.L."/>
        </authorList>
    </citation>
    <scope>NUCLEOTIDE SEQUENCE [LARGE SCALE GENOMIC DNA]</scope>
    <source>
        <strain evidence="3 4">NC64A</strain>
    </source>
</reference>
<feature type="signal peptide" evidence="2">
    <location>
        <begin position="1"/>
        <end position="35"/>
    </location>
</feature>
<proteinExistence type="predicted"/>
<evidence type="ECO:0000256" key="2">
    <source>
        <dbReference type="SAM" id="SignalP"/>
    </source>
</evidence>
<dbReference type="GeneID" id="17352890"/>